<dbReference type="EMBL" id="UINC01004045">
    <property type="protein sequence ID" value="SVA11342.1"/>
    <property type="molecule type" value="Genomic_DNA"/>
</dbReference>
<gene>
    <name evidence="2" type="ORF">METZ01_LOCUS64196</name>
</gene>
<feature type="domain" description="Cytidyltransferase-like" evidence="1">
    <location>
        <begin position="194"/>
        <end position="355"/>
    </location>
</feature>
<dbReference type="GO" id="GO:0016887">
    <property type="term" value="F:ATP hydrolysis activity"/>
    <property type="evidence" value="ECO:0007669"/>
    <property type="project" value="TreeGrafter"/>
</dbReference>
<dbReference type="AlphaFoldDB" id="A0A381T5A1"/>
<sequence length="360" mass="39470">MSVSGVGSQSINWLLGVPGASKTLLEATIPYSNESLNSYIGEVPGQYVSKTTALSMAKAAYKRGTQYGNEMDIIGVSCTGAISTNRKRRGPNQAFIGLWGPRLKYVAHLILKKGERSRVEEEELVSSLIVQYIEEKLLDNSTLSVELNELESVSIDETEFSSDLDSLMGEHISSITSAGSDLVGLDKSFEGGILSGSFNPIHQGHIKLSKLASDILGAPVAFEISVTNVDKPPLQPGEIKNRVSQFEKSETVILTCAPLFAEKSGIFKNSTFIIGSDTALRLVDPKYYDNNAQNMYTSLQKVKDNKCNFLVAGRLQNGEFNTIFDVAIPEAFISMFNDIPESQFRMDLSSTELRNNRTRL</sequence>
<accession>A0A381T5A1</accession>
<reference evidence="2" key="1">
    <citation type="submission" date="2018-05" db="EMBL/GenBank/DDBJ databases">
        <authorList>
            <person name="Lanie J.A."/>
            <person name="Ng W.-L."/>
            <person name="Kazmierczak K.M."/>
            <person name="Andrzejewski T.M."/>
            <person name="Davidsen T.M."/>
            <person name="Wayne K.J."/>
            <person name="Tettelin H."/>
            <person name="Glass J.I."/>
            <person name="Rusch D."/>
            <person name="Podicherti R."/>
            <person name="Tsui H.-C.T."/>
            <person name="Winkler M.E."/>
        </authorList>
    </citation>
    <scope>NUCLEOTIDE SEQUENCE</scope>
</reference>
<dbReference type="InterPro" id="IPR014729">
    <property type="entry name" value="Rossmann-like_a/b/a_fold"/>
</dbReference>
<dbReference type="Pfam" id="PF01467">
    <property type="entry name" value="CTP_transf_like"/>
    <property type="match status" value="1"/>
</dbReference>
<organism evidence="2">
    <name type="scientific">marine metagenome</name>
    <dbReference type="NCBI Taxonomy" id="408172"/>
    <lineage>
        <taxon>unclassified sequences</taxon>
        <taxon>metagenomes</taxon>
        <taxon>ecological metagenomes</taxon>
    </lineage>
</organism>
<dbReference type="PANTHER" id="PTHR31285:SF0">
    <property type="entry name" value="NICOTINAMIDE MONONUCLEOTIDE ADENYLYLTRANSFERASE"/>
    <property type="match status" value="1"/>
</dbReference>
<protein>
    <recommendedName>
        <fullName evidence="1">Cytidyltransferase-like domain-containing protein</fullName>
    </recommendedName>
</protein>
<dbReference type="InterPro" id="IPR004821">
    <property type="entry name" value="Cyt_trans-like"/>
</dbReference>
<dbReference type="SUPFAM" id="SSF52374">
    <property type="entry name" value="Nucleotidylyl transferase"/>
    <property type="match status" value="1"/>
</dbReference>
<dbReference type="GO" id="GO:0005737">
    <property type="term" value="C:cytoplasm"/>
    <property type="evidence" value="ECO:0007669"/>
    <property type="project" value="TreeGrafter"/>
</dbReference>
<dbReference type="Gene3D" id="3.90.950.20">
    <property type="entry name" value="CinA-like"/>
    <property type="match status" value="1"/>
</dbReference>
<dbReference type="InterPro" id="IPR036653">
    <property type="entry name" value="CinA-like_C"/>
</dbReference>
<dbReference type="PANTHER" id="PTHR31285">
    <property type="entry name" value="NICOTINAMIDE MONONUCLEOTIDE ADENYLYLTRANSFERASE"/>
    <property type="match status" value="1"/>
</dbReference>
<evidence type="ECO:0000313" key="2">
    <source>
        <dbReference type="EMBL" id="SVA11342.1"/>
    </source>
</evidence>
<dbReference type="Gene3D" id="3.40.50.620">
    <property type="entry name" value="HUPs"/>
    <property type="match status" value="1"/>
</dbReference>
<name>A0A381T5A1_9ZZZZ</name>
<proteinExistence type="predicted"/>
<dbReference type="GO" id="GO:0000309">
    <property type="term" value="F:nicotinamide-nucleotide adenylyltransferase activity"/>
    <property type="evidence" value="ECO:0007669"/>
    <property type="project" value="TreeGrafter"/>
</dbReference>
<evidence type="ECO:0000259" key="1">
    <source>
        <dbReference type="Pfam" id="PF01467"/>
    </source>
</evidence>
<dbReference type="SUPFAM" id="SSF142433">
    <property type="entry name" value="CinA-like"/>
    <property type="match status" value="1"/>
</dbReference>
<dbReference type="GO" id="GO:0005634">
    <property type="term" value="C:nucleus"/>
    <property type="evidence" value="ECO:0007669"/>
    <property type="project" value="TreeGrafter"/>
</dbReference>